<dbReference type="Pfam" id="PF14559">
    <property type="entry name" value="TPR_19"/>
    <property type="match status" value="1"/>
</dbReference>
<dbReference type="Proteomes" id="UP000305939">
    <property type="component" value="Unassembled WGS sequence"/>
</dbReference>
<dbReference type="InterPro" id="IPR011990">
    <property type="entry name" value="TPR-like_helical_dom_sf"/>
</dbReference>
<feature type="chain" id="PRO_5020794037" evidence="1">
    <location>
        <begin position="20"/>
        <end position="292"/>
    </location>
</feature>
<evidence type="ECO:0000256" key="1">
    <source>
        <dbReference type="SAM" id="SignalP"/>
    </source>
</evidence>
<dbReference type="Pfam" id="PF13174">
    <property type="entry name" value="TPR_6"/>
    <property type="match status" value="1"/>
</dbReference>
<protein>
    <submittedName>
        <fullName evidence="2">Tetratricopeptide repeat protein</fullName>
    </submittedName>
</protein>
<proteinExistence type="predicted"/>
<dbReference type="InterPro" id="IPR019734">
    <property type="entry name" value="TPR_rpt"/>
</dbReference>
<evidence type="ECO:0000313" key="2">
    <source>
        <dbReference type="EMBL" id="THD69246.1"/>
    </source>
</evidence>
<sequence>MIRNLISCFLLVLSFSSCQQQPTPPTTYPPYPEMTAPGDSMFLKGNFSGAIKVYREVVKAYPDSVSAYRLLTRAYLGIGMTDEAKTMLDKVEFGTDTISTLSKYRRYAIWSIFKGDTTALRKYNDSLLRYAFHTYPQPYNNAAFNEVFLKDYTKALGHLKRYTIYGEPEHTPINMGFLLLKEGDTAKGMDILNKAEARVTKSLLTAPADTDALFEMSEIYVMKRDTAAAMEYLQRALQTGLGKEWWFYHVISEESVSDPVFAPLRDHPGFQKIRDSILQERVRMKSELVDGE</sequence>
<accession>A0A4S3M2F8</accession>
<keyword evidence="1" id="KW-0732">Signal</keyword>
<evidence type="ECO:0000313" key="3">
    <source>
        <dbReference type="Proteomes" id="UP000305939"/>
    </source>
</evidence>
<name>A0A4S3M2F8_9FLAO</name>
<reference evidence="2 3" key="1">
    <citation type="submission" date="2019-04" db="EMBL/GenBank/DDBJ databases">
        <title>Draft genome sequence of Robertkochia marina CC-AMO-30D.</title>
        <authorList>
            <person name="Hameed A."/>
            <person name="Lin S.-Y."/>
            <person name="Shahina M."/>
            <person name="Lai W.-A."/>
            <person name="Young C.-C."/>
        </authorList>
    </citation>
    <scope>NUCLEOTIDE SEQUENCE [LARGE SCALE GENOMIC DNA]</scope>
    <source>
        <strain evidence="2 3">CC-AMO-30D</strain>
    </source>
</reference>
<feature type="signal peptide" evidence="1">
    <location>
        <begin position="1"/>
        <end position="19"/>
    </location>
</feature>
<organism evidence="2 3">
    <name type="scientific">Robertkochia marina</name>
    <dbReference type="NCBI Taxonomy" id="1227945"/>
    <lineage>
        <taxon>Bacteria</taxon>
        <taxon>Pseudomonadati</taxon>
        <taxon>Bacteroidota</taxon>
        <taxon>Flavobacteriia</taxon>
        <taxon>Flavobacteriales</taxon>
        <taxon>Flavobacteriaceae</taxon>
        <taxon>Robertkochia</taxon>
    </lineage>
</organism>
<gene>
    <name evidence="2" type="ORF">E7Z59_02635</name>
</gene>
<dbReference type="AlphaFoldDB" id="A0A4S3M2F8"/>
<dbReference type="SUPFAM" id="SSF48452">
    <property type="entry name" value="TPR-like"/>
    <property type="match status" value="1"/>
</dbReference>
<dbReference type="Gene3D" id="1.25.40.10">
    <property type="entry name" value="Tetratricopeptide repeat domain"/>
    <property type="match status" value="1"/>
</dbReference>
<dbReference type="PROSITE" id="PS51257">
    <property type="entry name" value="PROKAR_LIPOPROTEIN"/>
    <property type="match status" value="1"/>
</dbReference>
<dbReference type="EMBL" id="SSMC01000001">
    <property type="protein sequence ID" value="THD69246.1"/>
    <property type="molecule type" value="Genomic_DNA"/>
</dbReference>
<comment type="caution">
    <text evidence="2">The sequence shown here is derived from an EMBL/GenBank/DDBJ whole genome shotgun (WGS) entry which is preliminary data.</text>
</comment>
<keyword evidence="3" id="KW-1185">Reference proteome</keyword>